<dbReference type="InterPro" id="IPR027381">
    <property type="entry name" value="LytR/CpsA/Psr_C"/>
</dbReference>
<dbReference type="Pfam" id="PF03816">
    <property type="entry name" value="LytR_cpsA_psr"/>
    <property type="match status" value="1"/>
</dbReference>
<reference evidence="5 6" key="1">
    <citation type="submission" date="2024-09" db="EMBL/GenBank/DDBJ databases">
        <authorList>
            <person name="Sun Q."/>
            <person name="Mori K."/>
        </authorList>
    </citation>
    <scope>NUCLEOTIDE SEQUENCE [LARGE SCALE GENOMIC DNA]</scope>
    <source>
        <strain evidence="5 6">TBRC 7907</strain>
    </source>
</reference>
<organism evidence="5 6">
    <name type="scientific">Allokutzneria oryzae</name>
    <dbReference type="NCBI Taxonomy" id="1378989"/>
    <lineage>
        <taxon>Bacteria</taxon>
        <taxon>Bacillati</taxon>
        <taxon>Actinomycetota</taxon>
        <taxon>Actinomycetes</taxon>
        <taxon>Pseudonocardiales</taxon>
        <taxon>Pseudonocardiaceae</taxon>
        <taxon>Allokutzneria</taxon>
    </lineage>
</organism>
<feature type="domain" description="LytR/CpsA/Psr regulator C-terminal" evidence="4">
    <location>
        <begin position="883"/>
        <end position="966"/>
    </location>
</feature>
<feature type="region of interest" description="Disordered" evidence="2">
    <location>
        <begin position="441"/>
        <end position="517"/>
    </location>
</feature>
<feature type="compositionally biased region" description="Low complexity" evidence="2">
    <location>
        <begin position="977"/>
        <end position="987"/>
    </location>
</feature>
<dbReference type="EMBL" id="JBHLZU010000011">
    <property type="protein sequence ID" value="MFB9905079.1"/>
    <property type="molecule type" value="Genomic_DNA"/>
</dbReference>
<dbReference type="Pfam" id="PF13399">
    <property type="entry name" value="LytR_C"/>
    <property type="match status" value="1"/>
</dbReference>
<feature type="compositionally biased region" description="Pro residues" evidence="2">
    <location>
        <begin position="242"/>
        <end position="265"/>
    </location>
</feature>
<feature type="domain" description="Cell envelope-related transcriptional attenuator" evidence="3">
    <location>
        <begin position="606"/>
        <end position="769"/>
    </location>
</feature>
<dbReference type="RefSeq" id="WP_377852362.1">
    <property type="nucleotide sequence ID" value="NZ_JBHLZU010000011.1"/>
</dbReference>
<evidence type="ECO:0000259" key="3">
    <source>
        <dbReference type="Pfam" id="PF03816"/>
    </source>
</evidence>
<feature type="compositionally biased region" description="Basic and acidic residues" evidence="2">
    <location>
        <begin position="475"/>
        <end position="488"/>
    </location>
</feature>
<evidence type="ECO:0000256" key="2">
    <source>
        <dbReference type="SAM" id="MobiDB-lite"/>
    </source>
</evidence>
<proteinExistence type="inferred from homology"/>
<comment type="similarity">
    <text evidence="1">Belongs to the LytR/CpsA/Psr (LCP) family.</text>
</comment>
<evidence type="ECO:0000313" key="6">
    <source>
        <dbReference type="Proteomes" id="UP001589693"/>
    </source>
</evidence>
<dbReference type="InterPro" id="IPR004474">
    <property type="entry name" value="LytR_CpsA_psr"/>
</dbReference>
<dbReference type="Proteomes" id="UP001589693">
    <property type="component" value="Unassembled WGS sequence"/>
</dbReference>
<accession>A0ABV5ZW11</accession>
<feature type="compositionally biased region" description="Basic and acidic residues" evidence="2">
    <location>
        <begin position="1"/>
        <end position="24"/>
    </location>
</feature>
<dbReference type="NCBIfam" id="TIGR00350">
    <property type="entry name" value="lytR_cpsA_psr"/>
    <property type="match status" value="1"/>
</dbReference>
<feature type="compositionally biased region" description="Low complexity" evidence="2">
    <location>
        <begin position="62"/>
        <end position="75"/>
    </location>
</feature>
<dbReference type="InterPro" id="IPR050922">
    <property type="entry name" value="LytR/CpsA/Psr_CW_biosynth"/>
</dbReference>
<comment type="caution">
    <text evidence="5">The sequence shown here is derived from an EMBL/GenBank/DDBJ whole genome shotgun (WGS) entry which is preliminary data.</text>
</comment>
<dbReference type="PANTHER" id="PTHR33392:SF6">
    <property type="entry name" value="POLYISOPRENYL-TEICHOIC ACID--PEPTIDOGLYCAN TEICHOIC ACID TRANSFERASE TAGU"/>
    <property type="match status" value="1"/>
</dbReference>
<dbReference type="Gene3D" id="3.40.630.190">
    <property type="entry name" value="LCP protein"/>
    <property type="match status" value="1"/>
</dbReference>
<feature type="region of interest" description="Disordered" evidence="2">
    <location>
        <begin position="851"/>
        <end position="885"/>
    </location>
</feature>
<protein>
    <submittedName>
        <fullName evidence="5">LCP family protein</fullName>
    </submittedName>
</protein>
<evidence type="ECO:0000313" key="5">
    <source>
        <dbReference type="EMBL" id="MFB9905079.1"/>
    </source>
</evidence>
<feature type="compositionally biased region" description="Basic and acidic residues" evidence="2">
    <location>
        <begin position="444"/>
        <end position="456"/>
    </location>
</feature>
<sequence length="1004" mass="108209">MSEDSRHGFGSRGSEHDPQDEYRPLEQPTGRRRRSLDEEGGTSVSDLLAKHGGKQLPPQEPVEPQAPQWQAAQQPPQQPPQRPPGPPQQPPLPVSPPPVPQRSQRSGQWPADSGAAQRPPADVPTGRRRAPEQPSGPQRMPMEPPRPPVEPQFDQQTGRRLAPQRPLVPPPSAPPPPPAQHGQPQQQPPRPPLEQPSARRLAQPDRQEPPQPTGRRALPEPPAGRPVEPQFDQQPTGRRALPEPPVQHPQQPMPPQQPPGVPPEAPRGRRAAEPQPGRRFPPGNPPMHPGAPAPNTGRQQRPPLDQPSAQRFPRDQHGGPQRGPGTPVPPPSGPQQPPPARPPAPLAGQPPASPEPEPELDERRRKIDATLARFSAVHDEMAEIEQAEKQRRSKLTRLIRIEESAELGPEFGAQLRAKIDAETQAVRSPKVPIRQLHATMHQAAPDHAERDSHNDLDADSEDAGAGGDVGYAAHLEQDHHDDRDRYDDVADDDDDERGGGDGGDGSDDGPSAPRRRPSHRTMLVLKGLAVAAATLVFVVLGTGWVAKVWVDGQFREVEALDQDSSAIKDKDKQYGAENFLLVGSDSRAGAKAEDGVGNEAVSEGARSDTVMIAHVPADRKRVVMVSFPRDLNTQIPDCNSWDPKTGKTTSKKVPSSRQRLNAAYAIGGPKCLTKLVQNLSGLHINHFVAIDFQGFKAMVDAVKGVEICVSRPMKDAEIGVVIPDPGKQTINGDAALSFVRARKVEGDPTGDYGRIKRQQAFLSSLLRKAMSGQVLSNPGRMQDFVSAFARATYGENIGVSQLLTLGQSLNGLEAGRVTFTTVPTTTTKLEDNKFREDLRVEATRALFTAIIDKTPLPGEKPSSNGSPNPQAGGPTGPPPNPNEVKVQVLNGSSKPRLAENTAESLRKAGFEVVNVGGGEQVARTVIRFSAERALHAKVLQNTVSGAVLEEVPNMGGAVQLLLGPEFEWKSPSGGGQNQQQPGTSQQPALPKDLSTVNAADEICK</sequence>
<name>A0ABV5ZW11_9PSEU</name>
<feature type="compositionally biased region" description="Pro residues" evidence="2">
    <location>
        <begin position="326"/>
        <end position="345"/>
    </location>
</feature>
<feature type="region of interest" description="Disordered" evidence="2">
    <location>
        <begin position="1"/>
        <end position="370"/>
    </location>
</feature>
<evidence type="ECO:0000256" key="1">
    <source>
        <dbReference type="ARBA" id="ARBA00006068"/>
    </source>
</evidence>
<feature type="region of interest" description="Disordered" evidence="2">
    <location>
        <begin position="965"/>
        <end position="1004"/>
    </location>
</feature>
<feature type="compositionally biased region" description="Pro residues" evidence="2">
    <location>
        <begin position="166"/>
        <end position="179"/>
    </location>
</feature>
<feature type="compositionally biased region" description="Pro residues" evidence="2">
    <location>
        <begin position="282"/>
        <end position="292"/>
    </location>
</feature>
<evidence type="ECO:0000259" key="4">
    <source>
        <dbReference type="Pfam" id="PF13399"/>
    </source>
</evidence>
<keyword evidence="6" id="KW-1185">Reference proteome</keyword>
<dbReference type="Gene3D" id="3.30.70.2390">
    <property type="match status" value="1"/>
</dbReference>
<dbReference type="PANTHER" id="PTHR33392">
    <property type="entry name" value="POLYISOPRENYL-TEICHOIC ACID--PEPTIDOGLYCAN TEICHOIC ACID TRANSFERASE TAGU"/>
    <property type="match status" value="1"/>
</dbReference>
<gene>
    <name evidence="5" type="ORF">ACFFQA_14155</name>
</gene>
<feature type="compositionally biased region" description="Pro residues" evidence="2">
    <location>
        <begin position="76"/>
        <end position="100"/>
    </location>
</feature>